<evidence type="ECO:0000259" key="1">
    <source>
        <dbReference type="PROSITE" id="PS51186"/>
    </source>
</evidence>
<keyword evidence="2" id="KW-0808">Transferase</keyword>
<dbReference type="InterPro" id="IPR016181">
    <property type="entry name" value="Acyl_CoA_acyltransferase"/>
</dbReference>
<name>A0A432M5V2_9GAMM</name>
<dbReference type="AlphaFoldDB" id="A0A432M5V2"/>
<proteinExistence type="predicted"/>
<dbReference type="CDD" id="cd04301">
    <property type="entry name" value="NAT_SF"/>
    <property type="match status" value="1"/>
</dbReference>
<gene>
    <name evidence="2" type="ORF">EKH80_09270</name>
</gene>
<dbReference type="GO" id="GO:0016747">
    <property type="term" value="F:acyltransferase activity, transferring groups other than amino-acyl groups"/>
    <property type="evidence" value="ECO:0007669"/>
    <property type="project" value="InterPro"/>
</dbReference>
<accession>A0A432M5V2</accession>
<dbReference type="Proteomes" id="UP000274358">
    <property type="component" value="Unassembled WGS sequence"/>
</dbReference>
<dbReference type="RefSeq" id="WP_126684474.1">
    <property type="nucleotide sequence ID" value="NZ_RYYV01000006.1"/>
</dbReference>
<dbReference type="PROSITE" id="PS51186">
    <property type="entry name" value="GNAT"/>
    <property type="match status" value="1"/>
</dbReference>
<organism evidence="2 3">
    <name type="scientific">Dyella choica</name>
    <dbReference type="NCBI Taxonomy" id="1927959"/>
    <lineage>
        <taxon>Bacteria</taxon>
        <taxon>Pseudomonadati</taxon>
        <taxon>Pseudomonadota</taxon>
        <taxon>Gammaproteobacteria</taxon>
        <taxon>Lysobacterales</taxon>
        <taxon>Rhodanobacteraceae</taxon>
        <taxon>Dyella</taxon>
    </lineage>
</organism>
<dbReference type="OrthoDB" id="187903at2"/>
<reference evidence="2 3" key="1">
    <citation type="submission" date="2018-12" db="EMBL/GenBank/DDBJ databases">
        <title>Dyella dinghuensis sp. nov. DHOA06 and Dyella choica sp. nov. 4M-K27, isolated from forest soil.</title>
        <authorList>
            <person name="Qiu L.-H."/>
            <person name="Gao Z.-H."/>
        </authorList>
    </citation>
    <scope>NUCLEOTIDE SEQUENCE [LARGE SCALE GENOMIC DNA]</scope>
    <source>
        <strain evidence="2 3">4M-K27</strain>
    </source>
</reference>
<evidence type="ECO:0000313" key="3">
    <source>
        <dbReference type="Proteomes" id="UP000274358"/>
    </source>
</evidence>
<keyword evidence="3" id="KW-1185">Reference proteome</keyword>
<feature type="domain" description="N-acetyltransferase" evidence="1">
    <location>
        <begin position="11"/>
        <end position="189"/>
    </location>
</feature>
<dbReference type="Pfam" id="PF00583">
    <property type="entry name" value="Acetyltransf_1"/>
    <property type="match status" value="1"/>
</dbReference>
<protein>
    <submittedName>
        <fullName evidence="2">N-acetyltransferase</fullName>
    </submittedName>
</protein>
<dbReference type="SUPFAM" id="SSF55729">
    <property type="entry name" value="Acyl-CoA N-acyltransferases (Nat)"/>
    <property type="match status" value="1"/>
</dbReference>
<dbReference type="EMBL" id="RYYV01000006">
    <property type="protein sequence ID" value="RUL75908.1"/>
    <property type="molecule type" value="Genomic_DNA"/>
</dbReference>
<sequence>MTLHIIHCAGEAVEPYLEDLARLRTTVFRDYPYLYEGSTDYQSDYLAAYARSPRSVFVLALEDEQVVGVATGIPLQDDQIAFQLPFRKKGLALEQIFYFGESVLLHAYRGKGLGHRFFDERETHARRHGFKLAAFCAVERDEHDPRRPADYRSNDAFWTQRGYHRQHDLFCELSWRELGQAEPSPHLLRFWLRSLEP</sequence>
<comment type="caution">
    <text evidence="2">The sequence shown here is derived from an EMBL/GenBank/DDBJ whole genome shotgun (WGS) entry which is preliminary data.</text>
</comment>
<evidence type="ECO:0000313" key="2">
    <source>
        <dbReference type="EMBL" id="RUL75908.1"/>
    </source>
</evidence>
<dbReference type="Gene3D" id="3.40.630.30">
    <property type="match status" value="1"/>
</dbReference>
<dbReference type="InterPro" id="IPR000182">
    <property type="entry name" value="GNAT_dom"/>
</dbReference>